<proteinExistence type="predicted"/>
<dbReference type="AlphaFoldDB" id="A0A382HGS6"/>
<accession>A0A382HGS6</accession>
<gene>
    <name evidence="1" type="ORF">METZ01_LOCUS239388</name>
</gene>
<reference evidence="1" key="1">
    <citation type="submission" date="2018-05" db="EMBL/GenBank/DDBJ databases">
        <authorList>
            <person name="Lanie J.A."/>
            <person name="Ng W.-L."/>
            <person name="Kazmierczak K.M."/>
            <person name="Andrzejewski T.M."/>
            <person name="Davidsen T.M."/>
            <person name="Wayne K.J."/>
            <person name="Tettelin H."/>
            <person name="Glass J.I."/>
            <person name="Rusch D."/>
            <person name="Podicherti R."/>
            <person name="Tsui H.-C.T."/>
            <person name="Winkler M.E."/>
        </authorList>
    </citation>
    <scope>NUCLEOTIDE SEQUENCE</scope>
</reference>
<organism evidence="1">
    <name type="scientific">marine metagenome</name>
    <dbReference type="NCBI Taxonomy" id="408172"/>
    <lineage>
        <taxon>unclassified sequences</taxon>
        <taxon>metagenomes</taxon>
        <taxon>ecological metagenomes</taxon>
    </lineage>
</organism>
<sequence length="159" mass="17996">VAMPSCGGEKQERTRTWFSLIFNGKNISAGVDELIKSWTNKYPRNQAPNVTKLVVNDKLAEKNVELLPRQIYVAKVNVTDDSSEKLKYQWELRHETVARSIGGDIEEIPPEVKGSIVKIGTNGTLKFKAPNQPGKYRLFVYVVDTQHKIGHANFPFIVR</sequence>
<feature type="non-terminal residue" evidence="1">
    <location>
        <position position="1"/>
    </location>
</feature>
<dbReference type="EMBL" id="UINC01061203">
    <property type="protein sequence ID" value="SVB86534.1"/>
    <property type="molecule type" value="Genomic_DNA"/>
</dbReference>
<evidence type="ECO:0000313" key="1">
    <source>
        <dbReference type="EMBL" id="SVB86534.1"/>
    </source>
</evidence>
<protein>
    <submittedName>
        <fullName evidence="1">Uncharacterized protein</fullName>
    </submittedName>
</protein>
<name>A0A382HGS6_9ZZZZ</name>